<keyword evidence="2" id="KW-1185">Reference proteome</keyword>
<name>A0A5S5ATN4_9FIRM</name>
<dbReference type="Proteomes" id="UP000322294">
    <property type="component" value="Unassembled WGS sequence"/>
</dbReference>
<dbReference type="AlphaFoldDB" id="A0A5S5ATN4"/>
<dbReference type="PIRSF" id="PIRSF018506">
    <property type="entry name" value="Prpndl_dhdrts_md"/>
    <property type="match status" value="1"/>
</dbReference>
<dbReference type="InterPro" id="IPR025541">
    <property type="entry name" value="Ppandiol/glycerol_DHydtase_msu"/>
</dbReference>
<dbReference type="OrthoDB" id="4218at2"/>
<dbReference type="InterPro" id="IPR010254">
    <property type="entry name" value="B12-dep_deHydtase_bsu"/>
</dbReference>
<gene>
    <name evidence="1" type="ORF">LZ11_01183</name>
</gene>
<dbReference type="RefSeq" id="WP_148866951.1">
    <property type="nucleotide sequence ID" value="NZ_VNHO01000010.1"/>
</dbReference>
<dbReference type="Gene3D" id="3.40.50.10150">
    <property type="entry name" value="B12-dependent dehydatase associated subunit"/>
    <property type="match status" value="1"/>
</dbReference>
<comment type="caution">
    <text evidence="1">The sequence shown here is derived from an EMBL/GenBank/DDBJ whole genome shotgun (WGS) entry which is preliminary data.</text>
</comment>
<dbReference type="NCBIfam" id="NF011616">
    <property type="entry name" value="PRK15042.1"/>
    <property type="match status" value="1"/>
</dbReference>
<dbReference type="SUPFAM" id="SSF52968">
    <property type="entry name" value="B12-dependent dehydatase associated subunit"/>
    <property type="match status" value="1"/>
</dbReference>
<proteinExistence type="predicted"/>
<dbReference type="InterPro" id="IPR003208">
    <property type="entry name" value="Dehydtase/Dehydtase_re"/>
</dbReference>
<protein>
    <submittedName>
        <fullName evidence="1">Propanediol dehydratase medium subunit</fullName>
    </submittedName>
</protein>
<organism evidence="1 2">
    <name type="scientific">Thermosediminibacter litoriperuensis</name>
    <dbReference type="NCBI Taxonomy" id="291989"/>
    <lineage>
        <taxon>Bacteria</taxon>
        <taxon>Bacillati</taxon>
        <taxon>Bacillota</taxon>
        <taxon>Clostridia</taxon>
        <taxon>Thermosediminibacterales</taxon>
        <taxon>Thermosediminibacteraceae</taxon>
        <taxon>Thermosediminibacter</taxon>
    </lineage>
</organism>
<sequence length="224" mass="24261">MINTEMVVEEVVKEVLKRLAGEKETVAKDHAVNKPAGRELLLEEIGEAKPGTREEEVVIGISPAFGVKFYENITGIPLGDILREIMAGIAEEGLNARVIRVRHTADVAFIGHTAAKLSGSGVGIGLQSRGTAVIHHKDLQPLNNLELFPQCPVLTLETYRTIGKNAALYAKGESPTPVPVMNDQMARPKFQAKAAVMHNFETQYVKPGLKPVEMKVSFSKGGAN</sequence>
<evidence type="ECO:0000313" key="1">
    <source>
        <dbReference type="EMBL" id="TYP55468.1"/>
    </source>
</evidence>
<reference evidence="1 2" key="1">
    <citation type="submission" date="2019-07" db="EMBL/GenBank/DDBJ databases">
        <title>Genomic Encyclopedia of Type Strains, Phase I: the one thousand microbial genomes (KMG-I) project.</title>
        <authorList>
            <person name="Kyrpides N."/>
        </authorList>
    </citation>
    <scope>NUCLEOTIDE SEQUENCE [LARGE SCALE GENOMIC DNA]</scope>
    <source>
        <strain evidence="1 2">DSM 16647</strain>
    </source>
</reference>
<dbReference type="EMBL" id="VNHO01000010">
    <property type="protein sequence ID" value="TYP55468.1"/>
    <property type="molecule type" value="Genomic_DNA"/>
</dbReference>
<evidence type="ECO:0000313" key="2">
    <source>
        <dbReference type="Proteomes" id="UP000322294"/>
    </source>
</evidence>
<accession>A0A5S5ATN4</accession>
<dbReference type="Pfam" id="PF02288">
    <property type="entry name" value="Dehydratase_MU"/>
    <property type="match status" value="1"/>
</dbReference>